<dbReference type="AlphaFoldDB" id="G0QKZ6"/>
<accession>G0QKZ6</accession>
<reference evidence="1 2" key="1">
    <citation type="submission" date="2011-07" db="EMBL/GenBank/DDBJ databases">
        <authorList>
            <person name="Coyne R."/>
            <person name="Brami D."/>
            <person name="Johnson J."/>
            <person name="Hostetler J."/>
            <person name="Hannick L."/>
            <person name="Clark T."/>
            <person name="Cassidy-Hanley D."/>
            <person name="Inman J."/>
        </authorList>
    </citation>
    <scope>NUCLEOTIDE SEQUENCE [LARGE SCALE GENOMIC DNA]</scope>
    <source>
        <strain evidence="1 2">G5</strain>
    </source>
</reference>
<dbReference type="GeneID" id="14910318"/>
<keyword evidence="2" id="KW-1185">Reference proteome</keyword>
<feature type="non-terminal residue" evidence="1">
    <location>
        <position position="107"/>
    </location>
</feature>
<organism evidence="1 2">
    <name type="scientific">Ichthyophthirius multifiliis</name>
    <name type="common">White spot disease agent</name>
    <name type="synonym">Ich</name>
    <dbReference type="NCBI Taxonomy" id="5932"/>
    <lineage>
        <taxon>Eukaryota</taxon>
        <taxon>Sar</taxon>
        <taxon>Alveolata</taxon>
        <taxon>Ciliophora</taxon>
        <taxon>Intramacronucleata</taxon>
        <taxon>Oligohymenophorea</taxon>
        <taxon>Hymenostomatida</taxon>
        <taxon>Ophryoglenina</taxon>
        <taxon>Ichthyophthirius</taxon>
    </lineage>
</organism>
<dbReference type="Proteomes" id="UP000008983">
    <property type="component" value="Unassembled WGS sequence"/>
</dbReference>
<name>G0QKZ6_ICHMU</name>
<dbReference type="RefSeq" id="XP_004039421.1">
    <property type="nucleotide sequence ID" value="XM_004039373.1"/>
</dbReference>
<protein>
    <submittedName>
        <fullName evidence="1">Uncharacterized protein</fullName>
    </submittedName>
</protein>
<dbReference type="InParanoid" id="G0QKZ6"/>
<evidence type="ECO:0000313" key="1">
    <source>
        <dbReference type="EMBL" id="EGR34117.1"/>
    </source>
</evidence>
<evidence type="ECO:0000313" key="2">
    <source>
        <dbReference type="Proteomes" id="UP000008983"/>
    </source>
</evidence>
<gene>
    <name evidence="1" type="ORF">IMG5_023410</name>
</gene>
<sequence length="107" mass="12798">MYFAYKNQVFTMIDIFNEKTEIKQISQHLSFETLPSYVIHDQKLLLSIDNEAKGLIFKDYNFNLIKRKFFDKYVTNLPRGFSQFYGDESSFVIISRIEAKMVSYYPH</sequence>
<dbReference type="EMBL" id="GL983202">
    <property type="protein sequence ID" value="EGR34117.1"/>
    <property type="molecule type" value="Genomic_DNA"/>
</dbReference>
<proteinExistence type="predicted"/>